<evidence type="ECO:0000256" key="3">
    <source>
        <dbReference type="ARBA" id="ARBA00022598"/>
    </source>
</evidence>
<dbReference type="GO" id="GO:0005829">
    <property type="term" value="C:cytosol"/>
    <property type="evidence" value="ECO:0007669"/>
    <property type="project" value="TreeGrafter"/>
</dbReference>
<keyword evidence="3 11" id="KW-0436">Ligase</keyword>
<evidence type="ECO:0000256" key="8">
    <source>
        <dbReference type="ARBA" id="ARBA00029731"/>
    </source>
</evidence>
<protein>
    <recommendedName>
        <fullName evidence="2">Proline--tRNA ligase</fullName>
        <ecNumber evidence="1">6.1.1.15</ecNumber>
    </recommendedName>
    <alternativeName>
        <fullName evidence="8">Prolyl-tRNA synthetase</fullName>
    </alternativeName>
</protein>
<comment type="caution">
    <text evidence="11">The sequence shown here is derived from an EMBL/GenBank/DDBJ whole genome shotgun (WGS) entry which is preliminary data.</text>
</comment>
<gene>
    <name evidence="11" type="ORF">CO121_00115</name>
</gene>
<proteinExistence type="predicted"/>
<organism evidence="11 12">
    <name type="scientific">bacterium (Candidatus Gribaldobacteria) CG_4_9_14_3_um_filter_36_15</name>
    <dbReference type="NCBI Taxonomy" id="2014269"/>
    <lineage>
        <taxon>Bacteria</taxon>
        <taxon>Candidatus Gribaldobacteria</taxon>
    </lineage>
</organism>
<evidence type="ECO:0000256" key="6">
    <source>
        <dbReference type="ARBA" id="ARBA00022917"/>
    </source>
</evidence>
<dbReference type="GO" id="GO:0004827">
    <property type="term" value="F:proline-tRNA ligase activity"/>
    <property type="evidence" value="ECO:0007669"/>
    <property type="project" value="UniProtKB-EC"/>
</dbReference>
<dbReference type="GO" id="GO:0006433">
    <property type="term" value="P:prolyl-tRNA aminoacylation"/>
    <property type="evidence" value="ECO:0007669"/>
    <property type="project" value="InterPro"/>
</dbReference>
<dbReference type="Pfam" id="PF03129">
    <property type="entry name" value="HGTP_anticodon"/>
    <property type="match status" value="1"/>
</dbReference>
<feature type="domain" description="Aminoacyl-transfer RNA synthetases class-II family profile" evidence="10">
    <location>
        <begin position="38"/>
        <end position="346"/>
    </location>
</feature>
<dbReference type="CDD" id="cd00861">
    <property type="entry name" value="ProRS_anticodon_short"/>
    <property type="match status" value="1"/>
</dbReference>
<dbReference type="PANTHER" id="PTHR42753">
    <property type="entry name" value="MITOCHONDRIAL RIBOSOME PROTEIN L39/PROLYL-TRNA LIGASE FAMILY MEMBER"/>
    <property type="match status" value="1"/>
</dbReference>
<evidence type="ECO:0000313" key="12">
    <source>
        <dbReference type="Proteomes" id="UP000229156"/>
    </source>
</evidence>
<evidence type="ECO:0000256" key="5">
    <source>
        <dbReference type="ARBA" id="ARBA00022840"/>
    </source>
</evidence>
<dbReference type="InterPro" id="IPR004154">
    <property type="entry name" value="Anticodon-bd"/>
</dbReference>
<dbReference type="Pfam" id="PF00587">
    <property type="entry name" value="tRNA-synt_2b"/>
    <property type="match status" value="1"/>
</dbReference>
<dbReference type="InterPro" id="IPR006195">
    <property type="entry name" value="aa-tRNA-synth_II"/>
</dbReference>
<dbReference type="Gene3D" id="3.30.930.10">
    <property type="entry name" value="Bira Bifunctional Protein, Domain 2"/>
    <property type="match status" value="1"/>
</dbReference>
<evidence type="ECO:0000313" key="11">
    <source>
        <dbReference type="EMBL" id="PJB09416.1"/>
    </source>
</evidence>
<evidence type="ECO:0000256" key="7">
    <source>
        <dbReference type="ARBA" id="ARBA00023146"/>
    </source>
</evidence>
<evidence type="ECO:0000256" key="2">
    <source>
        <dbReference type="ARBA" id="ARBA00019110"/>
    </source>
</evidence>
<dbReference type="Gene3D" id="3.40.50.800">
    <property type="entry name" value="Anticodon-binding domain"/>
    <property type="match status" value="1"/>
</dbReference>
<keyword evidence="6" id="KW-0648">Protein biosynthesis</keyword>
<dbReference type="SUPFAM" id="SSF55681">
    <property type="entry name" value="Class II aaRS and biotin synthetases"/>
    <property type="match status" value="1"/>
</dbReference>
<dbReference type="Proteomes" id="UP000229156">
    <property type="component" value="Unassembled WGS sequence"/>
</dbReference>
<evidence type="ECO:0000259" key="10">
    <source>
        <dbReference type="PROSITE" id="PS50862"/>
    </source>
</evidence>
<dbReference type="InterPro" id="IPR045864">
    <property type="entry name" value="aa-tRNA-synth_II/BPL/LPL"/>
</dbReference>
<evidence type="ECO:0000256" key="4">
    <source>
        <dbReference type="ARBA" id="ARBA00022741"/>
    </source>
</evidence>
<dbReference type="InterPro" id="IPR050062">
    <property type="entry name" value="Pro-tRNA_synthetase"/>
</dbReference>
<name>A0A2M7ZVU6_9BACT</name>
<keyword evidence="4" id="KW-0547">Nucleotide-binding</keyword>
<dbReference type="AlphaFoldDB" id="A0A2M7ZVU6"/>
<keyword evidence="5" id="KW-0067">ATP-binding</keyword>
<dbReference type="InterPro" id="IPR002314">
    <property type="entry name" value="aa-tRNA-synt_IIb"/>
</dbReference>
<dbReference type="InterPro" id="IPR002316">
    <property type="entry name" value="Pro-tRNA-ligase_IIa"/>
</dbReference>
<accession>A0A2M7ZVU6</accession>
<dbReference type="InterPro" id="IPR036621">
    <property type="entry name" value="Anticodon-bd_dom_sf"/>
</dbReference>
<dbReference type="InterPro" id="IPR044140">
    <property type="entry name" value="ProRS_anticodon_short"/>
</dbReference>
<evidence type="ECO:0000256" key="9">
    <source>
        <dbReference type="ARBA" id="ARBA00047671"/>
    </source>
</evidence>
<evidence type="ECO:0000256" key="1">
    <source>
        <dbReference type="ARBA" id="ARBA00012831"/>
    </source>
</evidence>
<dbReference type="PANTHER" id="PTHR42753:SF2">
    <property type="entry name" value="PROLINE--TRNA LIGASE"/>
    <property type="match status" value="1"/>
</dbReference>
<dbReference type="PRINTS" id="PR01046">
    <property type="entry name" value="TRNASYNTHPRO"/>
</dbReference>
<dbReference type="GO" id="GO:0005524">
    <property type="term" value="F:ATP binding"/>
    <property type="evidence" value="ECO:0007669"/>
    <property type="project" value="UniProtKB-KW"/>
</dbReference>
<dbReference type="EC" id="6.1.1.15" evidence="1"/>
<reference evidence="12" key="1">
    <citation type="submission" date="2017-09" db="EMBL/GenBank/DDBJ databases">
        <title>Depth-based differentiation of microbial function through sediment-hosted aquifers and enrichment of novel symbionts in the deep terrestrial subsurface.</title>
        <authorList>
            <person name="Probst A.J."/>
            <person name="Ladd B."/>
            <person name="Jarett J.K."/>
            <person name="Geller-Mcgrath D.E."/>
            <person name="Sieber C.M.K."/>
            <person name="Emerson J.B."/>
            <person name="Anantharaman K."/>
            <person name="Thomas B.C."/>
            <person name="Malmstrom R."/>
            <person name="Stieglmeier M."/>
            <person name="Klingl A."/>
            <person name="Woyke T."/>
            <person name="Ryan C.M."/>
            <person name="Banfield J.F."/>
        </authorList>
    </citation>
    <scope>NUCLEOTIDE SEQUENCE [LARGE SCALE GENOMIC DNA]</scope>
</reference>
<keyword evidence="7" id="KW-0030">Aminoacyl-tRNA synthetase</keyword>
<sequence length="466" mass="53946">MRQSKLFTKTKKQVPKNEKSTNAILLERAGFIYKEMAGVYSFLPLGLRVIKKIEEIVREEMDKISGQEVLMTILQPKKLWQETDRWSEGIGKSVMYKCQGDGKVGLGPTHEEMLTDIIRNYIQSFEDLPVYIYQIQTKFRREPRARSGLLRGREFDMKDLYSFHSSESDFKKYYEKVKKAYFKIFKRCGLKPIITEASGAGFTKEHTHEFQVLAENGEDKIVYCPKLHFSRNKEISKFKRGDKCPVVDELRSSSRRRNGRRNLFLRSSSPFANARVCKETLKEAKSIEVGNIFPLGTKYSEAMKAFFTDKDGKRKPIIMGCYGIGISRVMGAVVEIHHDQKGIIWPSQVSPFEIHLIPLGSSEKRISRKIRQTGEKLYNHLKNSGIELLYDDREDKSPGEKFADADLIGIPTRIVISERTLERESVEIKERDGKEIKLIKLKRLPQFLKSKCKTQNDKSKFKIFNI</sequence>
<comment type="catalytic activity">
    <reaction evidence="9">
        <text>tRNA(Pro) + L-proline + ATP = L-prolyl-tRNA(Pro) + AMP + diphosphate</text>
        <dbReference type="Rhea" id="RHEA:14305"/>
        <dbReference type="Rhea" id="RHEA-COMP:9700"/>
        <dbReference type="Rhea" id="RHEA-COMP:9702"/>
        <dbReference type="ChEBI" id="CHEBI:30616"/>
        <dbReference type="ChEBI" id="CHEBI:33019"/>
        <dbReference type="ChEBI" id="CHEBI:60039"/>
        <dbReference type="ChEBI" id="CHEBI:78442"/>
        <dbReference type="ChEBI" id="CHEBI:78532"/>
        <dbReference type="ChEBI" id="CHEBI:456215"/>
        <dbReference type="EC" id="6.1.1.15"/>
    </reaction>
</comment>
<dbReference type="EMBL" id="PFUT01000003">
    <property type="protein sequence ID" value="PJB09416.1"/>
    <property type="molecule type" value="Genomic_DNA"/>
</dbReference>
<dbReference type="SUPFAM" id="SSF52954">
    <property type="entry name" value="Class II aaRS ABD-related"/>
    <property type="match status" value="1"/>
</dbReference>
<dbReference type="PROSITE" id="PS50862">
    <property type="entry name" value="AA_TRNA_LIGASE_II"/>
    <property type="match status" value="1"/>
</dbReference>